<evidence type="ECO:0000313" key="3">
    <source>
        <dbReference type="EnsemblPlants" id="cds.novel_model_5028_5bd9a17a"/>
    </source>
</evidence>
<dbReference type="Gramene" id="novel_model_5028_5bd9a17a">
    <property type="protein sequence ID" value="cds.novel_model_5028_5bd9a17a"/>
    <property type="gene ID" value="novel_gene_2621_5bd9a17a"/>
</dbReference>
<feature type="transmembrane region" description="Helical" evidence="2">
    <location>
        <begin position="20"/>
        <end position="45"/>
    </location>
</feature>
<organism evidence="3 4">
    <name type="scientific">Cannabis sativa</name>
    <name type="common">Hemp</name>
    <name type="synonym">Marijuana</name>
    <dbReference type="NCBI Taxonomy" id="3483"/>
    <lineage>
        <taxon>Eukaryota</taxon>
        <taxon>Viridiplantae</taxon>
        <taxon>Streptophyta</taxon>
        <taxon>Embryophyta</taxon>
        <taxon>Tracheophyta</taxon>
        <taxon>Spermatophyta</taxon>
        <taxon>Magnoliopsida</taxon>
        <taxon>eudicotyledons</taxon>
        <taxon>Gunneridae</taxon>
        <taxon>Pentapetalae</taxon>
        <taxon>rosids</taxon>
        <taxon>fabids</taxon>
        <taxon>Rosales</taxon>
        <taxon>Cannabaceae</taxon>
        <taxon>Cannabis</taxon>
    </lineage>
</organism>
<evidence type="ECO:0000313" key="4">
    <source>
        <dbReference type="Proteomes" id="UP000596661"/>
    </source>
</evidence>
<dbReference type="PANTHER" id="PTHR47481:SF31">
    <property type="entry name" value="OS01G0873500 PROTEIN"/>
    <property type="match status" value="1"/>
</dbReference>
<dbReference type="PANTHER" id="PTHR47481">
    <property type="match status" value="1"/>
</dbReference>
<protein>
    <recommendedName>
        <fullName evidence="5">Retrotransposon Copia-like N-terminal domain-containing protein</fullName>
    </recommendedName>
</protein>
<dbReference type="AlphaFoldDB" id="A0A803R4K4"/>
<accession>A0A803R4K4</accession>
<dbReference type="OMA" id="LEDSCWY"/>
<keyword evidence="2" id="KW-0472">Membrane</keyword>
<keyword evidence="4" id="KW-1185">Reference proteome</keyword>
<dbReference type="EnsemblPlants" id="novel_model_5028_5bd9a17a">
    <property type="protein sequence ID" value="cds.novel_model_5028_5bd9a17a"/>
    <property type="gene ID" value="novel_gene_2621_5bd9a17a"/>
</dbReference>
<reference evidence="3" key="1">
    <citation type="submission" date="2018-11" db="EMBL/GenBank/DDBJ databases">
        <authorList>
            <person name="Grassa J C."/>
        </authorList>
    </citation>
    <scope>NUCLEOTIDE SEQUENCE [LARGE SCALE GENOMIC DNA]</scope>
</reference>
<feature type="region of interest" description="Disordered" evidence="1">
    <location>
        <begin position="74"/>
        <end position="101"/>
    </location>
</feature>
<reference evidence="3" key="2">
    <citation type="submission" date="2021-03" db="UniProtKB">
        <authorList>
            <consortium name="EnsemblPlants"/>
        </authorList>
    </citation>
    <scope>IDENTIFICATION</scope>
</reference>
<evidence type="ECO:0000256" key="1">
    <source>
        <dbReference type="SAM" id="MobiDB-lite"/>
    </source>
</evidence>
<evidence type="ECO:0000256" key="2">
    <source>
        <dbReference type="SAM" id="Phobius"/>
    </source>
</evidence>
<sequence length="516" mass="58230">MPRIISFKDKIALCSIYLSLYLSFSCYCLFSLSCLSLLALFFFVLSSSMAERFNMVSELFPPLSVNMANVGVNTNATQHNSNTSRSANQTNGAPNLNRSRNNTDDFNPVYFNHNMSIRLNDHNFLLWKQQVLAAIRGNRLQKFIQDRAPPPRFLSDADQASNTFNPEFLDWEVQDQLLVSWLLSSMTESLLTRMVGCNTARQIWNALEKHFTLQVSSKILEFRTKLQKIRKGSMSLNEYLLKIKQHVDLLASVGEVLSARDHIAAIFKGLPTEYDTFIISTNTRIEEYSVAEIEALLLASESRIEKTDQESETELSVNLATTDLDQFSEVNIAYQNNPNRFSRFYNQNRVPPPPSFGSSSRGIGRAFPNQRAYNGGNHSSTSSFSNPNNRGGFNFTNRGGKYQTNSNRVQCQLCHKLGHTVLDCFYRFDKSFTGVSLNSNPQANVAQTTQLEDSCWYPDSGASNHCTPNVQNLNTGVEYEGDEQLFVGDGSGLPIQHIGNSSHPSHWDTPEWPLYF</sequence>
<feature type="compositionally biased region" description="Polar residues" evidence="1">
    <location>
        <begin position="74"/>
        <end position="100"/>
    </location>
</feature>
<dbReference type="EMBL" id="UZAU01000575">
    <property type="status" value="NOT_ANNOTATED_CDS"/>
    <property type="molecule type" value="Genomic_DNA"/>
</dbReference>
<dbReference type="Pfam" id="PF14223">
    <property type="entry name" value="Retrotran_gag_2"/>
    <property type="match status" value="1"/>
</dbReference>
<evidence type="ECO:0008006" key="5">
    <source>
        <dbReference type="Google" id="ProtNLM"/>
    </source>
</evidence>
<feature type="region of interest" description="Disordered" evidence="1">
    <location>
        <begin position="351"/>
        <end position="399"/>
    </location>
</feature>
<keyword evidence="2" id="KW-1133">Transmembrane helix</keyword>
<keyword evidence="2" id="KW-0812">Transmembrane</keyword>
<dbReference type="PROSITE" id="PS51257">
    <property type="entry name" value="PROKAR_LIPOPROTEIN"/>
    <property type="match status" value="1"/>
</dbReference>
<name>A0A803R4K4_CANSA</name>
<feature type="compositionally biased region" description="Low complexity" evidence="1">
    <location>
        <begin position="388"/>
        <end position="399"/>
    </location>
</feature>
<proteinExistence type="predicted"/>
<dbReference type="Proteomes" id="UP000596661">
    <property type="component" value="Chromosome 6"/>
</dbReference>
<feature type="compositionally biased region" description="Polar residues" evidence="1">
    <location>
        <begin position="376"/>
        <end position="387"/>
    </location>
</feature>